<reference evidence="3" key="1">
    <citation type="submission" date="2021-06" db="EMBL/GenBank/DDBJ databases">
        <authorList>
            <person name="Kallberg Y."/>
            <person name="Tangrot J."/>
            <person name="Rosling A."/>
        </authorList>
    </citation>
    <scope>NUCLEOTIDE SEQUENCE</scope>
    <source>
        <strain evidence="3">FL130A</strain>
    </source>
</reference>
<comment type="caution">
    <text evidence="3">The sequence shown here is derived from an EMBL/GenBank/DDBJ whole genome shotgun (WGS) entry which is preliminary data.</text>
</comment>
<evidence type="ECO:0000259" key="2">
    <source>
        <dbReference type="SMART" id="SM01126"/>
    </source>
</evidence>
<dbReference type="AlphaFoldDB" id="A0A9N9ESX2"/>
<name>A0A9N9ESX2_9GLOM</name>
<organism evidence="3 4">
    <name type="scientific">Ambispora leptoticha</name>
    <dbReference type="NCBI Taxonomy" id="144679"/>
    <lineage>
        <taxon>Eukaryota</taxon>
        <taxon>Fungi</taxon>
        <taxon>Fungi incertae sedis</taxon>
        <taxon>Mucoromycota</taxon>
        <taxon>Glomeromycotina</taxon>
        <taxon>Glomeromycetes</taxon>
        <taxon>Archaeosporales</taxon>
        <taxon>Ambisporaceae</taxon>
        <taxon>Ambispora</taxon>
    </lineage>
</organism>
<gene>
    <name evidence="3" type="ORF">ALEPTO_LOCUS11190</name>
</gene>
<feature type="region of interest" description="Disordered" evidence="1">
    <location>
        <begin position="1"/>
        <end position="39"/>
    </location>
</feature>
<dbReference type="InterPro" id="IPR024445">
    <property type="entry name" value="Tnp_ISXO2-like"/>
</dbReference>
<feature type="domain" description="ISXO2-like transposase" evidence="2">
    <location>
        <begin position="103"/>
        <end position="221"/>
    </location>
</feature>
<dbReference type="OrthoDB" id="10052789at2759"/>
<feature type="region of interest" description="Disordered" evidence="1">
    <location>
        <begin position="99"/>
        <end position="126"/>
    </location>
</feature>
<feature type="compositionally biased region" description="Basic and acidic residues" evidence="1">
    <location>
        <begin position="1"/>
        <end position="20"/>
    </location>
</feature>
<evidence type="ECO:0000313" key="4">
    <source>
        <dbReference type="Proteomes" id="UP000789508"/>
    </source>
</evidence>
<evidence type="ECO:0000313" key="3">
    <source>
        <dbReference type="EMBL" id="CAG8690560.1"/>
    </source>
</evidence>
<protein>
    <submittedName>
        <fullName evidence="3">1014_t:CDS:1</fullName>
    </submittedName>
</protein>
<dbReference type="SMART" id="SM01126">
    <property type="entry name" value="DDE_Tnp_IS1595"/>
    <property type="match status" value="1"/>
</dbReference>
<accession>A0A9N9ESX2</accession>
<sequence length="479" mass="55021">MKNCGKKFDCKTAEEHRHDWSQNSIDTDEHEELNKNPASVKTMEDLPMERFMKDEFCQQKVGTIEELRKRIAELEAITSRTAEEEAELVAKKQELAELEKQQQEGGGKNKNRHRNKKIPNSQGRSCKDKIPVWGAVERGGFLIAEAVPNNQQSTLVPMVRGNIKAGSNVYSDELPAYEILVSTNTIESAWTPFKRSVYGIYHWISKKHAQRYVDEITFRYNTRKYEEKDRFDLALLSKDGTRLLASNSIQVVLKMVEEGEQKERGTNLSKFLGQKSLKPFVDKEKNDRTFEPVVFYDKGVKINGFKATTLVDVGNVYLALEKWAMRQGKKLPTRQAIIADQSRILLGALAKVSIDALIDEATVYKKLPDGVLDALKKKTPKNKRLHQSLTPEIGREHLKKQIYTVEALASISKTKEEFIRLMKEKEKNQSRQNLTSEKLDKEENQEVDFDKILKNAINTPPLKLKDLKEKLKKDREKKS</sequence>
<dbReference type="Pfam" id="PF12762">
    <property type="entry name" value="DDE_Tnp_IS1595"/>
    <property type="match status" value="1"/>
</dbReference>
<keyword evidence="4" id="KW-1185">Reference proteome</keyword>
<dbReference type="EMBL" id="CAJVPS010016593">
    <property type="protein sequence ID" value="CAG8690560.1"/>
    <property type="molecule type" value="Genomic_DNA"/>
</dbReference>
<proteinExistence type="predicted"/>
<evidence type="ECO:0000256" key="1">
    <source>
        <dbReference type="SAM" id="MobiDB-lite"/>
    </source>
</evidence>
<dbReference type="Proteomes" id="UP000789508">
    <property type="component" value="Unassembled WGS sequence"/>
</dbReference>